<proteinExistence type="predicted"/>
<sequence>MTVRHEKVPQPVPQPRRTPGVVVAVTVPRRVRVRVVAVGVLVRARAPRTVMMSIDAVLTGSVTMGIDVPTGGRTGVMLRRAAGEGLTHVWHLPFYESTRPHAPPSRGLQPTSSVQGGERGTEGAGDGCGKPAAAGWTPYRSDPIMCI</sequence>
<dbReference type="Proteomes" id="UP001165074">
    <property type="component" value="Unassembled WGS sequence"/>
</dbReference>
<reference evidence="2" key="1">
    <citation type="submission" date="2023-03" db="EMBL/GenBank/DDBJ databases">
        <title>Actinoallomurus iriomotensis NBRC 103684.</title>
        <authorList>
            <person name="Ichikawa N."/>
            <person name="Sato H."/>
            <person name="Tonouchi N."/>
        </authorList>
    </citation>
    <scope>NUCLEOTIDE SEQUENCE</scope>
    <source>
        <strain evidence="2">NBRC 103684</strain>
    </source>
</reference>
<gene>
    <name evidence="2" type="ORF">Airi02_048840</name>
</gene>
<keyword evidence="3" id="KW-1185">Reference proteome</keyword>
<dbReference type="AlphaFoldDB" id="A0A9W6S2L3"/>
<comment type="caution">
    <text evidence="2">The sequence shown here is derived from an EMBL/GenBank/DDBJ whole genome shotgun (WGS) entry which is preliminary data.</text>
</comment>
<protein>
    <submittedName>
        <fullName evidence="2">Uncharacterized protein</fullName>
    </submittedName>
</protein>
<accession>A0A9W6S2L3</accession>
<dbReference type="EMBL" id="BSTK01000007">
    <property type="protein sequence ID" value="GLY86955.1"/>
    <property type="molecule type" value="Genomic_DNA"/>
</dbReference>
<evidence type="ECO:0000313" key="3">
    <source>
        <dbReference type="Proteomes" id="UP001165074"/>
    </source>
</evidence>
<evidence type="ECO:0000256" key="1">
    <source>
        <dbReference type="SAM" id="MobiDB-lite"/>
    </source>
</evidence>
<feature type="region of interest" description="Disordered" evidence="1">
    <location>
        <begin position="98"/>
        <end position="133"/>
    </location>
</feature>
<name>A0A9W6S2L3_9ACTN</name>
<organism evidence="2 3">
    <name type="scientific">Actinoallomurus iriomotensis</name>
    <dbReference type="NCBI Taxonomy" id="478107"/>
    <lineage>
        <taxon>Bacteria</taxon>
        <taxon>Bacillati</taxon>
        <taxon>Actinomycetota</taxon>
        <taxon>Actinomycetes</taxon>
        <taxon>Streptosporangiales</taxon>
        <taxon>Thermomonosporaceae</taxon>
        <taxon>Actinoallomurus</taxon>
    </lineage>
</organism>
<evidence type="ECO:0000313" key="2">
    <source>
        <dbReference type="EMBL" id="GLY86955.1"/>
    </source>
</evidence>